<dbReference type="Pfam" id="PF13487">
    <property type="entry name" value="HD_5"/>
    <property type="match status" value="1"/>
</dbReference>
<dbReference type="InterPro" id="IPR052020">
    <property type="entry name" value="Cyclic_di-GMP/3'3'-cGAMP_PDE"/>
</dbReference>
<dbReference type="SUPFAM" id="SSF109604">
    <property type="entry name" value="HD-domain/PDEase-like"/>
    <property type="match status" value="1"/>
</dbReference>
<dbReference type="PANTHER" id="PTHR45228">
    <property type="entry name" value="CYCLIC DI-GMP PHOSPHODIESTERASE TM_0186-RELATED"/>
    <property type="match status" value="1"/>
</dbReference>
<dbReference type="Gene3D" id="3.40.50.2300">
    <property type="match status" value="1"/>
</dbReference>
<dbReference type="PROSITE" id="PS50110">
    <property type="entry name" value="RESPONSE_REGULATORY"/>
    <property type="match status" value="1"/>
</dbReference>
<evidence type="ECO:0000313" key="4">
    <source>
        <dbReference type="EMBL" id="VAX32681.1"/>
    </source>
</evidence>
<feature type="domain" description="HD-GYP" evidence="3">
    <location>
        <begin position="179"/>
        <end position="375"/>
    </location>
</feature>
<dbReference type="CDD" id="cd00077">
    <property type="entry name" value="HDc"/>
    <property type="match status" value="1"/>
</dbReference>
<dbReference type="PANTHER" id="PTHR45228:SF8">
    <property type="entry name" value="TWO-COMPONENT RESPONSE REGULATOR-RELATED"/>
    <property type="match status" value="1"/>
</dbReference>
<dbReference type="PROSITE" id="PS51831">
    <property type="entry name" value="HD"/>
    <property type="match status" value="1"/>
</dbReference>
<evidence type="ECO:0000259" key="2">
    <source>
        <dbReference type="PROSITE" id="PS51831"/>
    </source>
</evidence>
<reference evidence="4" key="1">
    <citation type="submission" date="2018-06" db="EMBL/GenBank/DDBJ databases">
        <authorList>
            <person name="Zhirakovskaya E."/>
        </authorList>
    </citation>
    <scope>NUCLEOTIDE SEQUENCE</scope>
</reference>
<dbReference type="SMART" id="SM00471">
    <property type="entry name" value="HDc"/>
    <property type="match status" value="1"/>
</dbReference>
<dbReference type="InterPro" id="IPR003607">
    <property type="entry name" value="HD/PDEase_dom"/>
</dbReference>
<dbReference type="InterPro" id="IPR037522">
    <property type="entry name" value="HD_GYP_dom"/>
</dbReference>
<dbReference type="AlphaFoldDB" id="A0A3B1D1H6"/>
<name>A0A3B1D1H6_9ZZZZ</name>
<dbReference type="Gene3D" id="1.10.3210.10">
    <property type="entry name" value="Hypothetical protein af1432"/>
    <property type="match status" value="1"/>
</dbReference>
<proteinExistence type="predicted"/>
<evidence type="ECO:0000259" key="3">
    <source>
        <dbReference type="PROSITE" id="PS51832"/>
    </source>
</evidence>
<protein>
    <submittedName>
        <fullName evidence="4">Response regulator</fullName>
    </submittedName>
</protein>
<gene>
    <name evidence="4" type="ORF">MNBD_NITROSPIRAE01-1145</name>
</gene>
<sequence>MKDLEYKDTLLFVDDEENILRSLKRLFRPLRYRIFTALGGALGLEVLEKEQIDLVISDMRMPEMDGAAFLKQVAVRWPDAVRILLTGYADMESTVRAVNEGHIYRYVSKPWEEHDLTLTVKQALEQKNLVREKARLETLTRKQNEELAVLNADLEKKVEKRTEEVRQTMGFLELAHESLKKQFTTSVKVFANLIDLREGNLAGHSKRVSHLSKQLAIDLKFSEKDRDDVYFAALLHDIGKIGLSDHLLTKPYSTLIQTDRVAVEKHTLVGQGALMALEQLHDAATLIRSHHEHFDGDGYPDGLKYNDIPLGARILAVVNDYDALQIGTLMPRKLPEKEARNFLLEESGKRYDPAVVNAFITLLNESNQDVDASSGELKMKSSALKSGMVLSRDLITNGVLILSEGHVLNPNIIKKIYSFEAALQCDIALYIRFESVNSGSL</sequence>
<dbReference type="SUPFAM" id="SSF52172">
    <property type="entry name" value="CheY-like"/>
    <property type="match status" value="1"/>
</dbReference>
<dbReference type="GO" id="GO:0000160">
    <property type="term" value="P:phosphorelay signal transduction system"/>
    <property type="evidence" value="ECO:0007669"/>
    <property type="project" value="InterPro"/>
</dbReference>
<feature type="domain" description="HD" evidence="2">
    <location>
        <begin position="201"/>
        <end position="324"/>
    </location>
</feature>
<dbReference type="Pfam" id="PF00072">
    <property type="entry name" value="Response_reg"/>
    <property type="match status" value="1"/>
</dbReference>
<dbReference type="EMBL" id="UOGF01000094">
    <property type="protein sequence ID" value="VAX32681.1"/>
    <property type="molecule type" value="Genomic_DNA"/>
</dbReference>
<evidence type="ECO:0000259" key="1">
    <source>
        <dbReference type="PROSITE" id="PS50110"/>
    </source>
</evidence>
<feature type="domain" description="Response regulatory" evidence="1">
    <location>
        <begin position="9"/>
        <end position="124"/>
    </location>
</feature>
<dbReference type="CDD" id="cd17569">
    <property type="entry name" value="REC_HupR-like"/>
    <property type="match status" value="1"/>
</dbReference>
<dbReference type="SMART" id="SM00448">
    <property type="entry name" value="REC"/>
    <property type="match status" value="1"/>
</dbReference>
<dbReference type="InterPro" id="IPR006674">
    <property type="entry name" value="HD_domain"/>
</dbReference>
<accession>A0A3B1D1H6</accession>
<dbReference type="PROSITE" id="PS51832">
    <property type="entry name" value="HD_GYP"/>
    <property type="match status" value="1"/>
</dbReference>
<organism evidence="4">
    <name type="scientific">hydrothermal vent metagenome</name>
    <dbReference type="NCBI Taxonomy" id="652676"/>
    <lineage>
        <taxon>unclassified sequences</taxon>
        <taxon>metagenomes</taxon>
        <taxon>ecological metagenomes</taxon>
    </lineage>
</organism>
<dbReference type="InterPro" id="IPR001789">
    <property type="entry name" value="Sig_transdc_resp-reg_receiver"/>
</dbReference>
<dbReference type="InterPro" id="IPR011006">
    <property type="entry name" value="CheY-like_superfamily"/>
</dbReference>